<dbReference type="Proteomes" id="UP001305779">
    <property type="component" value="Unassembled WGS sequence"/>
</dbReference>
<name>A0ABR0EXR0_ZASCE</name>
<proteinExistence type="predicted"/>
<dbReference type="EMBL" id="JAXOVC010000001">
    <property type="protein sequence ID" value="KAK4506439.1"/>
    <property type="molecule type" value="Genomic_DNA"/>
</dbReference>
<protein>
    <recommendedName>
        <fullName evidence="3">BTB domain-containing protein</fullName>
    </recommendedName>
</protein>
<dbReference type="InterPro" id="IPR011333">
    <property type="entry name" value="SKP1/BTB/POZ_sf"/>
</dbReference>
<accession>A0ABR0EXR0</accession>
<sequence>MSLAGPRPREAVEFLEEDRLVSIYIGDKKKPYLIQQTIITMTSDYFKAAFTNERFEEAKSGILRVPDDDIDTWALFMYWLVKRELPCHVSDIRWAVKAWTFGDKYGISQFQNAAMLEVLSRFNLMDLRSPADVALVEEAFVLCPQGSLMRKFLAEQVVAAVLDLKSTTWEDLAAIREPAGNCKDILDAIVRREHDNVWNWQLGDDGNGKPIWARYMIGEGPANVEMFGWIKLDCGWTMV</sequence>
<dbReference type="Gene3D" id="3.30.710.10">
    <property type="entry name" value="Potassium Channel Kv1.1, Chain A"/>
    <property type="match status" value="1"/>
</dbReference>
<reference evidence="1 2" key="1">
    <citation type="journal article" date="2023" name="G3 (Bethesda)">
        <title>A chromosome-level genome assembly of Zasmidium syzygii isolated from banana leaves.</title>
        <authorList>
            <person name="van Westerhoven A.C."/>
            <person name="Mehrabi R."/>
            <person name="Talebi R."/>
            <person name="Steentjes M.B.F."/>
            <person name="Corcolon B."/>
            <person name="Chong P.A."/>
            <person name="Kema G.H.J."/>
            <person name="Seidl M.F."/>
        </authorList>
    </citation>
    <scope>NUCLEOTIDE SEQUENCE [LARGE SCALE GENOMIC DNA]</scope>
    <source>
        <strain evidence="1 2">P124</strain>
    </source>
</reference>
<gene>
    <name evidence="1" type="ORF">PRZ48_000171</name>
</gene>
<keyword evidence="2" id="KW-1185">Reference proteome</keyword>
<organism evidence="1 2">
    <name type="scientific">Zasmidium cellare</name>
    <name type="common">Wine cellar mold</name>
    <name type="synonym">Racodium cellare</name>
    <dbReference type="NCBI Taxonomy" id="395010"/>
    <lineage>
        <taxon>Eukaryota</taxon>
        <taxon>Fungi</taxon>
        <taxon>Dikarya</taxon>
        <taxon>Ascomycota</taxon>
        <taxon>Pezizomycotina</taxon>
        <taxon>Dothideomycetes</taxon>
        <taxon>Dothideomycetidae</taxon>
        <taxon>Mycosphaerellales</taxon>
        <taxon>Mycosphaerellaceae</taxon>
        <taxon>Zasmidium</taxon>
    </lineage>
</organism>
<evidence type="ECO:0000313" key="2">
    <source>
        <dbReference type="Proteomes" id="UP001305779"/>
    </source>
</evidence>
<comment type="caution">
    <text evidence="1">The sequence shown here is derived from an EMBL/GenBank/DDBJ whole genome shotgun (WGS) entry which is preliminary data.</text>
</comment>
<evidence type="ECO:0008006" key="3">
    <source>
        <dbReference type="Google" id="ProtNLM"/>
    </source>
</evidence>
<evidence type="ECO:0000313" key="1">
    <source>
        <dbReference type="EMBL" id="KAK4506439.1"/>
    </source>
</evidence>